<dbReference type="InterPro" id="IPR033522">
    <property type="entry name" value="IA-2/IA-2_beta"/>
</dbReference>
<feature type="domain" description="Tyrosine-protein phosphatase" evidence="8">
    <location>
        <begin position="112"/>
        <end position="332"/>
    </location>
</feature>
<dbReference type="SMART" id="SM00194">
    <property type="entry name" value="PTPc"/>
    <property type="match status" value="1"/>
</dbReference>
<keyword evidence="4" id="KW-1133">Transmembrane helix</keyword>
<dbReference type="PANTHER" id="PTHR46106">
    <property type="entry name" value="IA-2 PROTEIN TYROSINE PHOSPHATASE, ISOFORM C"/>
    <property type="match status" value="1"/>
</dbReference>
<evidence type="ECO:0000259" key="9">
    <source>
        <dbReference type="PROSITE" id="PS50056"/>
    </source>
</evidence>
<dbReference type="Pfam" id="PF00102">
    <property type="entry name" value="Y_phosphatase"/>
    <property type="match status" value="1"/>
</dbReference>
<keyword evidence="5" id="KW-0472">Membrane</keyword>
<accession>A0A915IZN6</accession>
<keyword evidence="3" id="KW-0732">Signal</keyword>
<dbReference type="PRINTS" id="PR00700">
    <property type="entry name" value="PRTYPHPHTASE"/>
</dbReference>
<dbReference type="SMART" id="SM00404">
    <property type="entry name" value="PTPc_motif"/>
    <property type="match status" value="1"/>
</dbReference>
<dbReference type="WBParaSite" id="nRc.2.0.1.t19671-RA">
    <property type="protein sequence ID" value="nRc.2.0.1.t19671-RA"/>
    <property type="gene ID" value="nRc.2.0.1.g19671"/>
</dbReference>
<dbReference type="GO" id="GO:0051046">
    <property type="term" value="P:regulation of secretion"/>
    <property type="evidence" value="ECO:0007669"/>
    <property type="project" value="TreeGrafter"/>
</dbReference>
<keyword evidence="6" id="KW-0325">Glycoprotein</keyword>
<keyword evidence="2" id="KW-0812">Transmembrane</keyword>
<dbReference type="SUPFAM" id="SSF52799">
    <property type="entry name" value="(Phosphotyrosine protein) phosphatases II"/>
    <property type="match status" value="1"/>
</dbReference>
<evidence type="ECO:0000256" key="6">
    <source>
        <dbReference type="ARBA" id="ARBA00023180"/>
    </source>
</evidence>
<evidence type="ECO:0000256" key="2">
    <source>
        <dbReference type="ARBA" id="ARBA00022692"/>
    </source>
</evidence>
<dbReference type="PROSITE" id="PS50056">
    <property type="entry name" value="TYR_PHOSPHATASE_2"/>
    <property type="match status" value="1"/>
</dbReference>
<name>A0A915IZN6_ROMCU</name>
<evidence type="ECO:0000256" key="3">
    <source>
        <dbReference type="ARBA" id="ARBA00022729"/>
    </source>
</evidence>
<dbReference type="GO" id="GO:0045202">
    <property type="term" value="C:synapse"/>
    <property type="evidence" value="ECO:0007669"/>
    <property type="project" value="TreeGrafter"/>
</dbReference>
<dbReference type="Gene3D" id="3.90.190.10">
    <property type="entry name" value="Protein tyrosine phosphatase superfamily"/>
    <property type="match status" value="1"/>
</dbReference>
<dbReference type="GO" id="GO:0030659">
    <property type="term" value="C:cytoplasmic vesicle membrane"/>
    <property type="evidence" value="ECO:0007669"/>
    <property type="project" value="UniProtKB-SubCell"/>
</dbReference>
<evidence type="ECO:0000259" key="8">
    <source>
        <dbReference type="PROSITE" id="PS50055"/>
    </source>
</evidence>
<protein>
    <submittedName>
        <fullName evidence="11">Uncharacterized protein</fullName>
    </submittedName>
</protein>
<dbReference type="InterPro" id="IPR000387">
    <property type="entry name" value="Tyr_Pase_dom"/>
</dbReference>
<dbReference type="PROSITE" id="PS00383">
    <property type="entry name" value="TYR_PHOSPHATASE_1"/>
    <property type="match status" value="1"/>
</dbReference>
<dbReference type="InterPro" id="IPR003595">
    <property type="entry name" value="Tyr_Pase_cat"/>
</dbReference>
<evidence type="ECO:0000256" key="4">
    <source>
        <dbReference type="ARBA" id="ARBA00022989"/>
    </source>
</evidence>
<sequence>MMQDQIAFLRENLRIAANFIAHRSGKAFHYHFFAQQKLLKMSSSPVWHMTQEERLCPVTLTAPLPYLDRPVTSPIPLPRLMSEEPVQTNMDITTGHTILSYMEKHLIDKDMLEQEWTGLEKYEPDLTVANSGAKNGEKNRYADVIPYDHCRVVLLETGNHTLSDYINASFICDHDPRNPTYIATQGPMQSTVPDFWQMVWEQGSVVIVNLTKLSENGESKCARYWPENGSEVYHCYEVHLVSEHIWCTDYLVRSFYLKNLTSQETRTVTQFHFLTWPENGLPASTKSLLDFRRKVNKSFRGRSCPIILHCSDGSGRTGTYCLLDMVLNRINKGMIYGYGTPRDEGNLLDCKTRHVIC</sequence>
<feature type="domain" description="Tyrosine specific protein phosphatases" evidence="9">
    <location>
        <begin position="286"/>
        <end position="331"/>
    </location>
</feature>
<dbReference type="FunFam" id="3.90.190.10:FF:000017">
    <property type="entry name" value="receptor-type tyrosine-protein phosphatase-like N isoform X2"/>
    <property type="match status" value="1"/>
</dbReference>
<evidence type="ECO:0000313" key="11">
    <source>
        <dbReference type="WBParaSite" id="nRc.2.0.1.t19671-RA"/>
    </source>
</evidence>
<dbReference type="Proteomes" id="UP000887565">
    <property type="component" value="Unplaced"/>
</dbReference>
<comment type="subcellular location">
    <subcellularLocation>
        <location evidence="1">Cytoplasmic vesicle membrane</location>
        <topology evidence="1">Single-pass type I membrane protein</topology>
    </subcellularLocation>
</comment>
<evidence type="ECO:0000256" key="7">
    <source>
        <dbReference type="ARBA" id="ARBA00023329"/>
    </source>
</evidence>
<dbReference type="InterPro" id="IPR000242">
    <property type="entry name" value="PTP_cat"/>
</dbReference>
<dbReference type="InterPro" id="IPR016130">
    <property type="entry name" value="Tyr_Pase_AS"/>
</dbReference>
<reference evidence="11" key="1">
    <citation type="submission" date="2022-11" db="UniProtKB">
        <authorList>
            <consortium name="WormBaseParasite"/>
        </authorList>
    </citation>
    <scope>IDENTIFICATION</scope>
</reference>
<dbReference type="PANTHER" id="PTHR46106:SF4">
    <property type="entry name" value="IA-2 PROTEIN TYROSINE PHOSPHATASE, ISOFORM C"/>
    <property type="match status" value="1"/>
</dbReference>
<dbReference type="PROSITE" id="PS50055">
    <property type="entry name" value="TYR_PHOSPHATASE_PTP"/>
    <property type="match status" value="1"/>
</dbReference>
<keyword evidence="10" id="KW-1185">Reference proteome</keyword>
<evidence type="ECO:0000313" key="10">
    <source>
        <dbReference type="Proteomes" id="UP000887565"/>
    </source>
</evidence>
<organism evidence="10 11">
    <name type="scientific">Romanomermis culicivorax</name>
    <name type="common">Nematode worm</name>
    <dbReference type="NCBI Taxonomy" id="13658"/>
    <lineage>
        <taxon>Eukaryota</taxon>
        <taxon>Metazoa</taxon>
        <taxon>Ecdysozoa</taxon>
        <taxon>Nematoda</taxon>
        <taxon>Enoplea</taxon>
        <taxon>Dorylaimia</taxon>
        <taxon>Mermithida</taxon>
        <taxon>Mermithoidea</taxon>
        <taxon>Mermithidae</taxon>
        <taxon>Romanomermis</taxon>
    </lineage>
</organism>
<dbReference type="OMA" id="HMSETDI"/>
<dbReference type="AlphaFoldDB" id="A0A915IZN6"/>
<evidence type="ECO:0000256" key="1">
    <source>
        <dbReference type="ARBA" id="ARBA00004358"/>
    </source>
</evidence>
<dbReference type="GO" id="GO:0030141">
    <property type="term" value="C:secretory granule"/>
    <property type="evidence" value="ECO:0007669"/>
    <property type="project" value="InterPro"/>
</dbReference>
<keyword evidence="7" id="KW-0968">Cytoplasmic vesicle</keyword>
<dbReference type="GO" id="GO:0004725">
    <property type="term" value="F:protein tyrosine phosphatase activity"/>
    <property type="evidence" value="ECO:0007669"/>
    <property type="project" value="InterPro"/>
</dbReference>
<evidence type="ECO:0000256" key="5">
    <source>
        <dbReference type="ARBA" id="ARBA00023136"/>
    </source>
</evidence>
<dbReference type="InterPro" id="IPR029021">
    <property type="entry name" value="Prot-tyrosine_phosphatase-like"/>
</dbReference>
<proteinExistence type="predicted"/>